<accession>M9R9Q2</accession>
<name>M9R9Q2_9RHOB</name>
<dbReference type="Proteomes" id="UP000005307">
    <property type="component" value="Chromosome"/>
</dbReference>
<dbReference type="eggNOG" id="ENOG50329WD">
    <property type="taxonomic scope" value="Bacteria"/>
</dbReference>
<sequence>MIEYVFRASDSDTAMEKAIRELGDDAMILSVKRVGDVTEVRATKESSISSQPLWENPMSQSLPSEAMDLSAAIRKARTRRNEPEPKVGLEFGVGPDYASSLETDKISNTAQLEGMFHERRAMAKSVATSNANIQPEPVIAQSVLLPADDVQQMVPPSEIGPSNSDHVPTMPEQLHKHVPQPQLNLQEQNSDLKRETIFGYGFPEDIAQICAVAPGLHTHLAQRDHACALLAERLVSDADTSVLYEDTTLFVFGPPGAGKTTVAAQLAFERLQNTAFRPRFVQVAQNGFVTHSQLNGYANLLNSDFRRLSLNDKHEISHMDIVDCDLNDHNAIIEALEMVTAQSTQGRVTPIMVIPGTWSVTAIKQYSIMFKALSPAVILTHMNIGGIAVHGLSALAEANTKLIAANDTNKITDGLILVDTASTEQFLKETFTSSAKAEED</sequence>
<evidence type="ECO:0000313" key="2">
    <source>
        <dbReference type="Proteomes" id="UP000005307"/>
    </source>
</evidence>
<dbReference type="SUPFAM" id="SSF52540">
    <property type="entry name" value="P-loop containing nucleoside triphosphate hydrolases"/>
    <property type="match status" value="2"/>
</dbReference>
<protein>
    <recommendedName>
        <fullName evidence="3">Flagella-associated GTP-binding protein</fullName>
    </recommendedName>
</protein>
<dbReference type="STRING" id="391626.OAN307_c29780"/>
<organism evidence="1 2">
    <name type="scientific">Octadecabacter antarcticus 307</name>
    <dbReference type="NCBI Taxonomy" id="391626"/>
    <lineage>
        <taxon>Bacteria</taxon>
        <taxon>Pseudomonadati</taxon>
        <taxon>Pseudomonadota</taxon>
        <taxon>Alphaproteobacteria</taxon>
        <taxon>Rhodobacterales</taxon>
        <taxon>Roseobacteraceae</taxon>
        <taxon>Octadecabacter</taxon>
    </lineage>
</organism>
<evidence type="ECO:0000313" key="1">
    <source>
        <dbReference type="EMBL" id="AGI68528.1"/>
    </source>
</evidence>
<reference evidence="1 2" key="1">
    <citation type="journal article" date="2013" name="PLoS ONE">
        <title>Poles Apart: Arctic and Antarctic Octadecabacter strains Share High Genome Plasticity and a New Type of Xanthorhodopsin.</title>
        <authorList>
            <person name="Vollmers J."/>
            <person name="Voget S."/>
            <person name="Dietrich S."/>
            <person name="Gollnow K."/>
            <person name="Smits M."/>
            <person name="Meyer K."/>
            <person name="Brinkhoff T."/>
            <person name="Simon M."/>
            <person name="Daniel R."/>
        </authorList>
    </citation>
    <scope>NUCLEOTIDE SEQUENCE [LARGE SCALE GENOMIC DNA]</scope>
    <source>
        <strain evidence="1 2">307</strain>
    </source>
</reference>
<dbReference type="InterPro" id="IPR027417">
    <property type="entry name" value="P-loop_NTPase"/>
</dbReference>
<dbReference type="HOGENOM" id="CLU_622324_0_0_5"/>
<gene>
    <name evidence="1" type="ORF">OAN307_c29780</name>
</gene>
<dbReference type="RefSeq" id="WP_015500517.1">
    <property type="nucleotide sequence ID" value="NC_020911.1"/>
</dbReference>
<proteinExistence type="predicted"/>
<dbReference type="AlphaFoldDB" id="M9R9Q2"/>
<dbReference type="Gene3D" id="3.40.50.300">
    <property type="entry name" value="P-loop containing nucleotide triphosphate hydrolases"/>
    <property type="match status" value="1"/>
</dbReference>
<evidence type="ECO:0008006" key="3">
    <source>
        <dbReference type="Google" id="ProtNLM"/>
    </source>
</evidence>
<dbReference type="KEGG" id="oat:OAN307_c29780"/>
<keyword evidence="2" id="KW-1185">Reference proteome</keyword>
<dbReference type="OrthoDB" id="7322951at2"/>
<dbReference type="EMBL" id="CP003740">
    <property type="protein sequence ID" value="AGI68528.1"/>
    <property type="molecule type" value="Genomic_DNA"/>
</dbReference>